<name>A0A069REL2_PEPLI</name>
<dbReference type="RefSeq" id="WP_159434315.1">
    <property type="nucleotide sequence ID" value="NZ_FSRH01000010.1"/>
</dbReference>
<sequence>MCVVIFKKRIEFIRLFAGELRLKRCSNRIREKLIMDYSHGLGVKLTESMIKELAG</sequence>
<organism evidence="1 2">
    <name type="scientific">Peptoclostridium litorale DSM 5388</name>
    <dbReference type="NCBI Taxonomy" id="1121324"/>
    <lineage>
        <taxon>Bacteria</taxon>
        <taxon>Bacillati</taxon>
        <taxon>Bacillota</taxon>
        <taxon>Clostridia</taxon>
        <taxon>Peptostreptococcales</taxon>
        <taxon>Peptoclostridiaceae</taxon>
        <taxon>Peptoclostridium</taxon>
    </lineage>
</organism>
<dbReference type="STRING" id="1121324.CLIT_10c02310"/>
<proteinExistence type="predicted"/>
<reference evidence="1 2" key="1">
    <citation type="submission" date="2014-03" db="EMBL/GenBank/DDBJ databases">
        <title>Genome sequence of Clostridium litorale W6, DSM 5388.</title>
        <authorList>
            <person name="Poehlein A."/>
            <person name="Jagirdar A."/>
            <person name="Khonsari B."/>
            <person name="Chibani C.M."/>
            <person name="Gutierrez Gutierrez D.A."/>
            <person name="Davydova E."/>
            <person name="Alghaithi H.S."/>
            <person name="Nair K.P."/>
            <person name="Dhamotharan K."/>
            <person name="Chandran L."/>
            <person name="G W."/>
            <person name="Daniel R."/>
        </authorList>
    </citation>
    <scope>NUCLEOTIDE SEQUENCE [LARGE SCALE GENOMIC DNA]</scope>
    <source>
        <strain evidence="1 2">W6</strain>
    </source>
</reference>
<accession>A0A069REL2</accession>
<evidence type="ECO:0000313" key="1">
    <source>
        <dbReference type="EMBL" id="KDR95504.1"/>
    </source>
</evidence>
<evidence type="ECO:0000313" key="2">
    <source>
        <dbReference type="Proteomes" id="UP000027946"/>
    </source>
</evidence>
<dbReference type="Proteomes" id="UP000027946">
    <property type="component" value="Unassembled WGS sequence"/>
</dbReference>
<gene>
    <name evidence="1" type="ORF">CLIT_10c02310</name>
</gene>
<protein>
    <submittedName>
        <fullName evidence="1">Uncharacterized protein</fullName>
    </submittedName>
</protein>
<dbReference type="EMBL" id="JJMM01000010">
    <property type="protein sequence ID" value="KDR95504.1"/>
    <property type="molecule type" value="Genomic_DNA"/>
</dbReference>
<dbReference type="AlphaFoldDB" id="A0A069REL2"/>
<keyword evidence="2" id="KW-1185">Reference proteome</keyword>
<comment type="caution">
    <text evidence="1">The sequence shown here is derived from an EMBL/GenBank/DDBJ whole genome shotgun (WGS) entry which is preliminary data.</text>
</comment>